<evidence type="ECO:0000256" key="8">
    <source>
        <dbReference type="ARBA" id="ARBA00022898"/>
    </source>
</evidence>
<dbReference type="AlphaFoldDB" id="A0A841GJV7"/>
<dbReference type="InterPro" id="IPR036052">
    <property type="entry name" value="TrpB-like_PALP_sf"/>
</dbReference>
<dbReference type="EMBL" id="JACHIA010000001">
    <property type="protein sequence ID" value="MBB6068991.1"/>
    <property type="molecule type" value="Genomic_DNA"/>
</dbReference>
<dbReference type="GO" id="GO:0003941">
    <property type="term" value="F:L-serine ammonia-lyase activity"/>
    <property type="evidence" value="ECO:0007669"/>
    <property type="project" value="TreeGrafter"/>
</dbReference>
<dbReference type="Pfam" id="PF00291">
    <property type="entry name" value="PALP"/>
    <property type="match status" value="1"/>
</dbReference>
<dbReference type="InterPro" id="IPR000634">
    <property type="entry name" value="Ser/Thr_deHydtase_PyrdxlP-BS"/>
</dbReference>
<evidence type="ECO:0000256" key="11">
    <source>
        <dbReference type="NCBIfam" id="TIGR00260"/>
    </source>
</evidence>
<evidence type="ECO:0000313" key="14">
    <source>
        <dbReference type="EMBL" id="MBB6068991.1"/>
    </source>
</evidence>
<dbReference type="GO" id="GO:0030170">
    <property type="term" value="F:pyridoxal phosphate binding"/>
    <property type="evidence" value="ECO:0007669"/>
    <property type="project" value="InterPro"/>
</dbReference>
<reference evidence="14 15" key="1">
    <citation type="submission" date="2020-08" db="EMBL/GenBank/DDBJ databases">
        <title>Genomic Encyclopedia of Type Strains, Phase IV (KMG-IV): sequencing the most valuable type-strain genomes for metagenomic binning, comparative biology and taxonomic classification.</title>
        <authorList>
            <person name="Goeker M."/>
        </authorList>
    </citation>
    <scope>NUCLEOTIDE SEQUENCE [LARGE SCALE GENOMIC DNA]</scope>
    <source>
        <strain evidence="14 15">DSM 29007</strain>
    </source>
</reference>
<dbReference type="GO" id="GO:0004794">
    <property type="term" value="F:threonine deaminase activity"/>
    <property type="evidence" value="ECO:0007669"/>
    <property type="project" value="TreeGrafter"/>
</dbReference>
<dbReference type="PANTHER" id="PTHR48078:SF6">
    <property type="entry name" value="L-THREONINE DEHYDRATASE CATABOLIC TDCB"/>
    <property type="match status" value="1"/>
</dbReference>
<evidence type="ECO:0000256" key="6">
    <source>
        <dbReference type="ARBA" id="ARBA00022605"/>
    </source>
</evidence>
<evidence type="ECO:0000256" key="10">
    <source>
        <dbReference type="ARBA" id="ARBA00049144"/>
    </source>
</evidence>
<keyword evidence="9 14" id="KW-0456">Lyase</keyword>
<comment type="catalytic activity">
    <reaction evidence="10">
        <text>O-phospho-L-homoserine + H2O = L-threonine + phosphate</text>
        <dbReference type="Rhea" id="RHEA:10840"/>
        <dbReference type="ChEBI" id="CHEBI:15377"/>
        <dbReference type="ChEBI" id="CHEBI:43474"/>
        <dbReference type="ChEBI" id="CHEBI:57590"/>
        <dbReference type="ChEBI" id="CHEBI:57926"/>
        <dbReference type="EC" id="4.2.3.1"/>
    </reaction>
</comment>
<keyword evidence="8 12" id="KW-0663">Pyridoxal phosphate</keyword>
<proteinExistence type="inferred from homology"/>
<dbReference type="GO" id="GO:0009088">
    <property type="term" value="P:threonine biosynthetic process"/>
    <property type="evidence" value="ECO:0007669"/>
    <property type="project" value="UniProtKB-UniRule"/>
</dbReference>
<dbReference type="PROSITE" id="PS00165">
    <property type="entry name" value="DEHYDRATASE_SER_THR"/>
    <property type="match status" value="1"/>
</dbReference>
<dbReference type="UniPathway" id="UPA00050">
    <property type="reaction ID" value="UER00065"/>
</dbReference>
<evidence type="ECO:0000259" key="13">
    <source>
        <dbReference type="Pfam" id="PF00291"/>
    </source>
</evidence>
<feature type="modified residue" description="N6-(pyridoxal phosphate)lysine" evidence="12">
    <location>
        <position position="124"/>
    </location>
</feature>
<dbReference type="NCBIfam" id="TIGR00260">
    <property type="entry name" value="thrC"/>
    <property type="match status" value="1"/>
</dbReference>
<dbReference type="InterPro" id="IPR050147">
    <property type="entry name" value="Ser/Thr_Dehydratase"/>
</dbReference>
<dbReference type="EC" id="4.2.3.1" evidence="4 11"/>
<feature type="domain" description="Tryptophan synthase beta chain-like PALP" evidence="13">
    <location>
        <begin position="87"/>
        <end position="391"/>
    </location>
</feature>
<evidence type="ECO:0000256" key="4">
    <source>
        <dbReference type="ARBA" id="ARBA00013028"/>
    </source>
</evidence>
<evidence type="ECO:0000256" key="12">
    <source>
        <dbReference type="PIRSR" id="PIRSR604450-51"/>
    </source>
</evidence>
<keyword evidence="7" id="KW-0791">Threonine biosynthesis</keyword>
<evidence type="ECO:0000256" key="7">
    <source>
        <dbReference type="ARBA" id="ARBA00022697"/>
    </source>
</evidence>
<gene>
    <name evidence="14" type="ORF">HNQ61_000602</name>
</gene>
<evidence type="ECO:0000256" key="2">
    <source>
        <dbReference type="ARBA" id="ARBA00004979"/>
    </source>
</evidence>
<evidence type="ECO:0000256" key="3">
    <source>
        <dbReference type="ARBA" id="ARBA00005517"/>
    </source>
</evidence>
<evidence type="ECO:0000313" key="15">
    <source>
        <dbReference type="Proteomes" id="UP000582837"/>
    </source>
</evidence>
<dbReference type="CDD" id="cd01563">
    <property type="entry name" value="Thr-synth_1"/>
    <property type="match status" value="1"/>
</dbReference>
<name>A0A841GJV7_9BACT</name>
<dbReference type="GO" id="GO:0004795">
    <property type="term" value="F:threonine synthase activity"/>
    <property type="evidence" value="ECO:0007669"/>
    <property type="project" value="UniProtKB-UniRule"/>
</dbReference>
<dbReference type="PANTHER" id="PTHR48078">
    <property type="entry name" value="THREONINE DEHYDRATASE, MITOCHONDRIAL-RELATED"/>
    <property type="match status" value="1"/>
</dbReference>
<keyword evidence="6" id="KW-0028">Amino-acid biosynthesis</keyword>
<comment type="caution">
    <text evidence="14">The sequence shown here is derived from an EMBL/GenBank/DDBJ whole genome shotgun (WGS) entry which is preliminary data.</text>
</comment>
<evidence type="ECO:0000256" key="1">
    <source>
        <dbReference type="ARBA" id="ARBA00001933"/>
    </source>
</evidence>
<comment type="similarity">
    <text evidence="3">Belongs to the threonine synthase family.</text>
</comment>
<dbReference type="GO" id="GO:0006565">
    <property type="term" value="P:L-serine catabolic process"/>
    <property type="evidence" value="ECO:0007669"/>
    <property type="project" value="TreeGrafter"/>
</dbReference>
<dbReference type="Proteomes" id="UP000582837">
    <property type="component" value="Unassembled WGS sequence"/>
</dbReference>
<comment type="cofactor">
    <cofactor evidence="1 12">
        <name>pyridoxal 5'-phosphate</name>
        <dbReference type="ChEBI" id="CHEBI:597326"/>
    </cofactor>
</comment>
<accession>A0A841GJV7</accession>
<evidence type="ECO:0000256" key="9">
    <source>
        <dbReference type="ARBA" id="ARBA00023239"/>
    </source>
</evidence>
<dbReference type="InterPro" id="IPR004450">
    <property type="entry name" value="Thr_synthase-like"/>
</dbReference>
<dbReference type="GO" id="GO:0006567">
    <property type="term" value="P:L-threonine catabolic process"/>
    <property type="evidence" value="ECO:0007669"/>
    <property type="project" value="TreeGrafter"/>
</dbReference>
<organism evidence="14 15">
    <name type="scientific">Longimicrobium terrae</name>
    <dbReference type="NCBI Taxonomy" id="1639882"/>
    <lineage>
        <taxon>Bacteria</taxon>
        <taxon>Pseudomonadati</taxon>
        <taxon>Gemmatimonadota</taxon>
        <taxon>Longimicrobiia</taxon>
        <taxon>Longimicrobiales</taxon>
        <taxon>Longimicrobiaceae</taxon>
        <taxon>Longimicrobium</taxon>
    </lineage>
</organism>
<dbReference type="Gene3D" id="3.40.50.1100">
    <property type="match status" value="2"/>
</dbReference>
<dbReference type="RefSeq" id="WP_170031618.1">
    <property type="nucleotide sequence ID" value="NZ_JABDTL010000001.1"/>
</dbReference>
<protein>
    <recommendedName>
        <fullName evidence="5 11">Threonine synthase</fullName>
        <ecNumber evidence="4 11">4.2.3.1</ecNumber>
    </recommendedName>
</protein>
<dbReference type="GO" id="GO:0009097">
    <property type="term" value="P:isoleucine biosynthetic process"/>
    <property type="evidence" value="ECO:0007669"/>
    <property type="project" value="TreeGrafter"/>
</dbReference>
<sequence>MTDISSPASAPAAFGGATHLECTRCGTRYESETLQRLSPCCEKPLYPRYDLAAIGARLRREDLAGRSADLWRYAELLPVRNPAHAVRLGEGWTPMIETPRLATRLGIGRCWVKDEGQNPTASFKARGLCMAISRAAELGIREVAIPSAGNAGSATAAYAAAAGMAAHVVVPRDTPHPIIQEMLALGADVELFDGLITDCAARVGEGVREHGWFDLSTLKEPYRVEGKKTMGYEVAEQLGWTLPDVIIYPTGGGTGLVGMWKAFDEMEAMGWIGSARPRMISVQAAGCAPIVRAFEEGTEYAEPWRDAHTYASGLRVPRAVGDFLILDAVRRSGGSALAVSDEEMREWTPIVGRDTGIFCAPEGAATAVAAARLRESGAIGPDDSVVLFNTGSGLKYVI</sequence>
<keyword evidence="15" id="KW-1185">Reference proteome</keyword>
<dbReference type="NCBIfam" id="NF006050">
    <property type="entry name" value="PRK08197.1"/>
    <property type="match status" value="1"/>
</dbReference>
<evidence type="ECO:0000256" key="5">
    <source>
        <dbReference type="ARBA" id="ARBA00018679"/>
    </source>
</evidence>
<dbReference type="InterPro" id="IPR001926">
    <property type="entry name" value="TrpB-like_PALP"/>
</dbReference>
<comment type="pathway">
    <text evidence="2">Amino-acid biosynthesis; L-threonine biosynthesis; L-threonine from L-aspartate: step 5/5.</text>
</comment>
<dbReference type="SUPFAM" id="SSF53686">
    <property type="entry name" value="Tryptophan synthase beta subunit-like PLP-dependent enzymes"/>
    <property type="match status" value="1"/>
</dbReference>